<evidence type="ECO:0008006" key="4">
    <source>
        <dbReference type="Google" id="ProtNLM"/>
    </source>
</evidence>
<keyword evidence="3" id="KW-1185">Reference proteome</keyword>
<feature type="signal peptide" evidence="1">
    <location>
        <begin position="1"/>
        <end position="32"/>
    </location>
</feature>
<sequence>MKSQRLRSLAIVLGFVTVLSGLQFAPAPPAHAVAGSDFDPGYLISDERFFDQNAMDEAGIQNFLDGEVLTCRAGYTCLKDYAETTFTRAAVAPGHCDQYSGETNERASRIIAKVSQACHISPQTLLVLLEKETGLVTDTWPTAGEYRKATGYGCPDTSSCDAAFYGFYNQVYKAAWQFRQYTNFPDRQFRIGNVAIGYHPNAGCGSSTVLIRNQATADLYNYTPYQPNNAALGNLYGTGDTCSSYGNRNFWRIFSDWFGQTVVPPLSPVGNLEIATASLDSATFRGWTFDPETSAPIAVHLYINDQWGGAFRADTPRSDISLAYPSYGASHGFSFTVPITAGAGAFRACLYAINVGAGANQLLGCRTLTTPTGPPVGSLDNATLSGNTVSLSGWALDPDAAASIDTHVYVNGRWAGAFPAATLRNDVGRAYPGYGNNHGFAMDLNLAVGTSEVCVYGINIGGGANKVIGCRTVSTASGPPIGNVESSSAAVGMAHIGGWALDPDSPDPIAVHVYVDGRWGGAFTANGERTDVARSYPGYGSGHGFSADVAVPGGSSQVCVYGINLMSGYNSLIRCTTVTSASGAPFGNFEPPSIASGHVTLQGWVIDPDTVAPIVVHVYVNGQWGGAFTGDAGRADVGRAYPTFGTAHGFSIPIVLPLGQNQVCVFAINVGPGFNPQLGCRTVAG</sequence>
<proteinExistence type="predicted"/>
<accession>A0AA41UFX1</accession>
<reference evidence="2" key="1">
    <citation type="submission" date="2022-03" db="EMBL/GenBank/DDBJ databases">
        <title>Cryobacterium sp. nov. strain ZS14-85, isolated from Antarctic soil.</title>
        <authorList>
            <person name="Li J."/>
            <person name="Niu G."/>
        </authorList>
    </citation>
    <scope>NUCLEOTIDE SEQUENCE</scope>
    <source>
        <strain evidence="2">ZS14-85</strain>
    </source>
</reference>
<comment type="caution">
    <text evidence="2">The sequence shown here is derived from an EMBL/GenBank/DDBJ whole genome shotgun (WGS) entry which is preliminary data.</text>
</comment>
<organism evidence="2 3">
    <name type="scientific">Cryobacterium zhongshanensis</name>
    <dbReference type="NCBI Taxonomy" id="2928153"/>
    <lineage>
        <taxon>Bacteria</taxon>
        <taxon>Bacillati</taxon>
        <taxon>Actinomycetota</taxon>
        <taxon>Actinomycetes</taxon>
        <taxon>Micrococcales</taxon>
        <taxon>Microbacteriaceae</taxon>
        <taxon>Cryobacterium</taxon>
    </lineage>
</organism>
<dbReference type="AlphaFoldDB" id="A0AA41UFX1"/>
<dbReference type="EMBL" id="JALGAR010000002">
    <property type="protein sequence ID" value="MCI4658400.1"/>
    <property type="molecule type" value="Genomic_DNA"/>
</dbReference>
<dbReference type="RefSeq" id="WP_243012120.1">
    <property type="nucleotide sequence ID" value="NZ_JALGAR010000002.1"/>
</dbReference>
<gene>
    <name evidence="2" type="ORF">MQH31_11330</name>
</gene>
<evidence type="ECO:0000256" key="1">
    <source>
        <dbReference type="SAM" id="SignalP"/>
    </source>
</evidence>
<name>A0AA41UFX1_9MICO</name>
<keyword evidence="1" id="KW-0732">Signal</keyword>
<evidence type="ECO:0000313" key="2">
    <source>
        <dbReference type="EMBL" id="MCI4658400.1"/>
    </source>
</evidence>
<evidence type="ECO:0000313" key="3">
    <source>
        <dbReference type="Proteomes" id="UP001165341"/>
    </source>
</evidence>
<protein>
    <recommendedName>
        <fullName evidence="4">Hemagglutinin</fullName>
    </recommendedName>
</protein>
<dbReference type="Proteomes" id="UP001165341">
    <property type="component" value="Unassembled WGS sequence"/>
</dbReference>
<feature type="chain" id="PRO_5041466357" description="Hemagglutinin" evidence="1">
    <location>
        <begin position="33"/>
        <end position="685"/>
    </location>
</feature>